<gene>
    <name evidence="2" type="primary">PCMP-H81</name>
    <name evidence="2" type="ORF">AXF42_Ash006812</name>
</gene>
<dbReference type="Proteomes" id="UP000236161">
    <property type="component" value="Unassembled WGS sequence"/>
</dbReference>
<dbReference type="AlphaFoldDB" id="A0A2I0AJ91"/>
<dbReference type="EMBL" id="KZ451979">
    <property type="protein sequence ID" value="PKA55610.1"/>
    <property type="molecule type" value="Genomic_DNA"/>
</dbReference>
<reference evidence="2 3" key="1">
    <citation type="journal article" date="2017" name="Nature">
        <title>The Apostasia genome and the evolution of orchids.</title>
        <authorList>
            <person name="Zhang G.Q."/>
            <person name="Liu K.W."/>
            <person name="Li Z."/>
            <person name="Lohaus R."/>
            <person name="Hsiao Y.Y."/>
            <person name="Niu S.C."/>
            <person name="Wang J.Y."/>
            <person name="Lin Y.C."/>
            <person name="Xu Q."/>
            <person name="Chen L.J."/>
            <person name="Yoshida K."/>
            <person name="Fujiwara S."/>
            <person name="Wang Z.W."/>
            <person name="Zhang Y.Q."/>
            <person name="Mitsuda N."/>
            <person name="Wang M."/>
            <person name="Liu G.H."/>
            <person name="Pecoraro L."/>
            <person name="Huang H.X."/>
            <person name="Xiao X.J."/>
            <person name="Lin M."/>
            <person name="Wu X.Y."/>
            <person name="Wu W.L."/>
            <person name="Chen Y.Y."/>
            <person name="Chang S.B."/>
            <person name="Sakamoto S."/>
            <person name="Ohme-Takagi M."/>
            <person name="Yagi M."/>
            <person name="Zeng S.J."/>
            <person name="Shen C.Y."/>
            <person name="Yeh C.M."/>
            <person name="Luo Y.B."/>
            <person name="Tsai W.C."/>
            <person name="Van de Peer Y."/>
            <person name="Liu Z.J."/>
        </authorList>
    </citation>
    <scope>NUCLEOTIDE SEQUENCE [LARGE SCALE GENOMIC DNA]</scope>
    <source>
        <strain evidence="3">cv. Shenzhen</strain>
        <tissue evidence="2">Stem</tissue>
    </source>
</reference>
<protein>
    <submittedName>
        <fullName evidence="2">Pentatricopeptide repeat-containing protein</fullName>
        <ecNumber evidence="2">3.6.4.12</ecNumber>
    </submittedName>
</protein>
<dbReference type="STRING" id="1088818.A0A2I0AJ91"/>
<evidence type="ECO:0000313" key="3">
    <source>
        <dbReference type="Proteomes" id="UP000236161"/>
    </source>
</evidence>
<dbReference type="Pfam" id="PF20430">
    <property type="entry name" value="Eplus_motif"/>
    <property type="match status" value="1"/>
</dbReference>
<feature type="region of interest" description="Disordered" evidence="1">
    <location>
        <begin position="92"/>
        <end position="129"/>
    </location>
</feature>
<feature type="compositionally biased region" description="Low complexity" evidence="1">
    <location>
        <begin position="105"/>
        <end position="116"/>
    </location>
</feature>
<accession>A0A2I0AJ91</accession>
<dbReference type="EC" id="3.6.4.12" evidence="2"/>
<name>A0A2I0AJ91_9ASPA</name>
<organism evidence="2 3">
    <name type="scientific">Apostasia shenzhenica</name>
    <dbReference type="NCBI Taxonomy" id="1088818"/>
    <lineage>
        <taxon>Eukaryota</taxon>
        <taxon>Viridiplantae</taxon>
        <taxon>Streptophyta</taxon>
        <taxon>Embryophyta</taxon>
        <taxon>Tracheophyta</taxon>
        <taxon>Spermatophyta</taxon>
        <taxon>Magnoliopsida</taxon>
        <taxon>Liliopsida</taxon>
        <taxon>Asparagales</taxon>
        <taxon>Orchidaceae</taxon>
        <taxon>Apostasioideae</taxon>
        <taxon>Apostasia</taxon>
    </lineage>
</organism>
<evidence type="ECO:0000256" key="1">
    <source>
        <dbReference type="SAM" id="MobiDB-lite"/>
    </source>
</evidence>
<keyword evidence="3" id="KW-1185">Reference proteome</keyword>
<sequence>MDNIYSLAGMLEAAYRIRESMKSKGVKKELGLSWIEIGSEVRKFRAGDRSHPVAGEIYNMLRDLTAKLRKMACIHDDNFCSSALLESGAVPPNSSDASALRERPAAAPASPVLARAKPQLPSTRPSSRERLHALACARARLSSRLRVCQRPLVPALARPSAPACAGAGALTRDRSRSCELFALCPRVTPTRPDQ</sequence>
<keyword evidence="2" id="KW-0378">Hydrolase</keyword>
<dbReference type="OrthoDB" id="665793at2759"/>
<dbReference type="GO" id="GO:0016787">
    <property type="term" value="F:hydrolase activity"/>
    <property type="evidence" value="ECO:0007669"/>
    <property type="project" value="UniProtKB-KW"/>
</dbReference>
<proteinExistence type="predicted"/>
<dbReference type="InterPro" id="IPR046848">
    <property type="entry name" value="E_motif"/>
</dbReference>
<dbReference type="InterPro" id="IPR046849">
    <property type="entry name" value="E2_motif"/>
</dbReference>
<dbReference type="GO" id="GO:0003678">
    <property type="term" value="F:DNA helicase activity"/>
    <property type="evidence" value="ECO:0007669"/>
    <property type="project" value="UniProtKB-EC"/>
</dbReference>
<dbReference type="Pfam" id="PF20431">
    <property type="entry name" value="E_motif"/>
    <property type="match status" value="1"/>
</dbReference>
<evidence type="ECO:0000313" key="2">
    <source>
        <dbReference type="EMBL" id="PKA55610.1"/>
    </source>
</evidence>